<dbReference type="Proteomes" id="UP000326565">
    <property type="component" value="Unassembled WGS sequence"/>
</dbReference>
<evidence type="ECO:0000313" key="2">
    <source>
        <dbReference type="EMBL" id="KAB8073326.1"/>
    </source>
</evidence>
<dbReference type="AlphaFoldDB" id="A0A5N5WXP9"/>
<name>A0A5N5WXP9_9EURO</name>
<proteinExistence type="predicted"/>
<feature type="chain" id="PRO_5025015836" evidence="1">
    <location>
        <begin position="20"/>
        <end position="138"/>
    </location>
</feature>
<feature type="signal peptide" evidence="1">
    <location>
        <begin position="1"/>
        <end position="19"/>
    </location>
</feature>
<organism evidence="2 3">
    <name type="scientific">Aspergillus leporis</name>
    <dbReference type="NCBI Taxonomy" id="41062"/>
    <lineage>
        <taxon>Eukaryota</taxon>
        <taxon>Fungi</taxon>
        <taxon>Dikarya</taxon>
        <taxon>Ascomycota</taxon>
        <taxon>Pezizomycotina</taxon>
        <taxon>Eurotiomycetes</taxon>
        <taxon>Eurotiomycetidae</taxon>
        <taxon>Eurotiales</taxon>
        <taxon>Aspergillaceae</taxon>
        <taxon>Aspergillus</taxon>
        <taxon>Aspergillus subgen. Circumdati</taxon>
    </lineage>
</organism>
<gene>
    <name evidence="2" type="ORF">BDV29DRAFT_157718</name>
</gene>
<dbReference type="OrthoDB" id="2251794at2759"/>
<evidence type="ECO:0000313" key="3">
    <source>
        <dbReference type="Proteomes" id="UP000326565"/>
    </source>
</evidence>
<accession>A0A5N5WXP9</accession>
<keyword evidence="1" id="KW-0732">Signal</keyword>
<dbReference type="EMBL" id="ML732229">
    <property type="protein sequence ID" value="KAB8073326.1"/>
    <property type="molecule type" value="Genomic_DNA"/>
</dbReference>
<keyword evidence="3" id="KW-1185">Reference proteome</keyword>
<protein>
    <submittedName>
        <fullName evidence="2">Uncharacterized protein</fullName>
    </submittedName>
</protein>
<reference evidence="2 3" key="1">
    <citation type="submission" date="2019-04" db="EMBL/GenBank/DDBJ databases">
        <title>Friends and foes A comparative genomics study of 23 Aspergillus species from section Flavi.</title>
        <authorList>
            <consortium name="DOE Joint Genome Institute"/>
            <person name="Kjaerbolling I."/>
            <person name="Vesth T."/>
            <person name="Frisvad J.C."/>
            <person name="Nybo J.L."/>
            <person name="Theobald S."/>
            <person name="Kildgaard S."/>
            <person name="Isbrandt T."/>
            <person name="Kuo A."/>
            <person name="Sato A."/>
            <person name="Lyhne E.K."/>
            <person name="Kogle M.E."/>
            <person name="Wiebenga A."/>
            <person name="Kun R.S."/>
            <person name="Lubbers R.J."/>
            <person name="Makela M.R."/>
            <person name="Barry K."/>
            <person name="Chovatia M."/>
            <person name="Clum A."/>
            <person name="Daum C."/>
            <person name="Haridas S."/>
            <person name="He G."/>
            <person name="LaButti K."/>
            <person name="Lipzen A."/>
            <person name="Mondo S."/>
            <person name="Riley R."/>
            <person name="Salamov A."/>
            <person name="Simmons B.A."/>
            <person name="Magnuson J.K."/>
            <person name="Henrissat B."/>
            <person name="Mortensen U.H."/>
            <person name="Larsen T.O."/>
            <person name="Devries R.P."/>
            <person name="Grigoriev I.V."/>
            <person name="Machida M."/>
            <person name="Baker S.E."/>
            <person name="Andersen M.R."/>
        </authorList>
    </citation>
    <scope>NUCLEOTIDE SEQUENCE [LARGE SCALE GENOMIC DNA]</scope>
    <source>
        <strain evidence="2 3">CBS 151.66</strain>
    </source>
</reference>
<evidence type="ECO:0000256" key="1">
    <source>
        <dbReference type="SAM" id="SignalP"/>
    </source>
</evidence>
<sequence>MKSQLRSLVGLLLPLIALAAPAADAALETDLAEEAASLLAVRDISPEALGLVKRSTVRCYIINSSSATVNCRSGPGFDYGAVGSVTVGKSYPFNCYKTGDCYQNNCTWQRVPLEGGGYCYVNGYYTDSSCTAAALGKC</sequence>